<feature type="transmembrane region" description="Helical" evidence="2">
    <location>
        <begin position="21"/>
        <end position="39"/>
    </location>
</feature>
<dbReference type="PANTHER" id="PTHR37806:SF1">
    <property type="entry name" value="PEPTIDASE C39-LIKE DOMAIN-CONTAINING PROTEIN"/>
    <property type="match status" value="1"/>
</dbReference>
<dbReference type="EMBL" id="PXYT01000004">
    <property type="protein sequence ID" value="PSR31170.1"/>
    <property type="molecule type" value="Genomic_DNA"/>
</dbReference>
<gene>
    <name evidence="4" type="ORF">C7B43_03470</name>
</gene>
<evidence type="ECO:0000313" key="5">
    <source>
        <dbReference type="Proteomes" id="UP000242699"/>
    </source>
</evidence>
<dbReference type="InterPro" id="IPR039564">
    <property type="entry name" value="Peptidase_C39-like"/>
</dbReference>
<proteinExistence type="predicted"/>
<feature type="region of interest" description="Disordered" evidence="1">
    <location>
        <begin position="51"/>
        <end position="70"/>
    </location>
</feature>
<organism evidence="4 5">
    <name type="scientific">Sulfobacillus benefaciens</name>
    <dbReference type="NCBI Taxonomy" id="453960"/>
    <lineage>
        <taxon>Bacteria</taxon>
        <taxon>Bacillati</taxon>
        <taxon>Bacillota</taxon>
        <taxon>Clostridia</taxon>
        <taxon>Eubacteriales</taxon>
        <taxon>Clostridiales Family XVII. Incertae Sedis</taxon>
        <taxon>Sulfobacillus</taxon>
    </lineage>
</organism>
<sequence length="302" mass="32667">MPNVKDSLKPRNKKKNSRVGAIVRIAVAVIAVGIVATVFSQQLHGLVASPKSNKPAVKKKKPTKPQPLPQQILLPVTPQAQNPQLPNGAEVTTLSMLFSAVHHPVSKMVLAKKIHVDPTKEVIKHYTTSSGKSVYQITQWGDPNMGYVGNMYNAGKGYGVYHGPLLALLNKVWPKHGIDLTGHSFSSLLASVGRRRPVEIWTTLNFQPTKFWISWLSPEGKFIGTPEENAALIVGYNKPKGLVYVDNPGTGTLQKVPLTPLEQSWKQLGSQAITVNATVPVPKPPAKSKPAKGTHSSKSGKG</sequence>
<dbReference type="PANTHER" id="PTHR37806">
    <property type="entry name" value="LMO0724 PROTEIN"/>
    <property type="match status" value="1"/>
</dbReference>
<evidence type="ECO:0000313" key="4">
    <source>
        <dbReference type="EMBL" id="PSR31170.1"/>
    </source>
</evidence>
<name>A0A2T2X9K8_9FIRM</name>
<protein>
    <recommendedName>
        <fullName evidence="3">Peptidase C39-like domain-containing protein</fullName>
    </recommendedName>
</protein>
<keyword evidence="2" id="KW-0472">Membrane</keyword>
<evidence type="ECO:0000256" key="2">
    <source>
        <dbReference type="SAM" id="Phobius"/>
    </source>
</evidence>
<feature type="domain" description="Peptidase C39-like" evidence="3">
    <location>
        <begin position="75"/>
        <end position="248"/>
    </location>
</feature>
<keyword evidence="2" id="KW-1133">Transmembrane helix</keyword>
<reference evidence="4 5" key="1">
    <citation type="journal article" date="2014" name="BMC Genomics">
        <title>Comparison of environmental and isolate Sulfobacillus genomes reveals diverse carbon, sulfur, nitrogen, and hydrogen metabolisms.</title>
        <authorList>
            <person name="Justice N.B."/>
            <person name="Norman A."/>
            <person name="Brown C.T."/>
            <person name="Singh A."/>
            <person name="Thomas B.C."/>
            <person name="Banfield J.F."/>
        </authorList>
    </citation>
    <scope>NUCLEOTIDE SEQUENCE [LARGE SCALE GENOMIC DNA]</scope>
    <source>
        <strain evidence="4">AMDSBA1</strain>
    </source>
</reference>
<dbReference type="Gene3D" id="3.90.70.10">
    <property type="entry name" value="Cysteine proteinases"/>
    <property type="match status" value="1"/>
</dbReference>
<evidence type="ECO:0000259" key="3">
    <source>
        <dbReference type="Pfam" id="PF13529"/>
    </source>
</evidence>
<dbReference type="Pfam" id="PF13529">
    <property type="entry name" value="Peptidase_C39_2"/>
    <property type="match status" value="1"/>
</dbReference>
<comment type="caution">
    <text evidence="4">The sequence shown here is derived from an EMBL/GenBank/DDBJ whole genome shotgun (WGS) entry which is preliminary data.</text>
</comment>
<evidence type="ECO:0000256" key="1">
    <source>
        <dbReference type="SAM" id="MobiDB-lite"/>
    </source>
</evidence>
<dbReference type="AlphaFoldDB" id="A0A2T2X9K8"/>
<feature type="region of interest" description="Disordered" evidence="1">
    <location>
        <begin position="276"/>
        <end position="302"/>
    </location>
</feature>
<dbReference type="Proteomes" id="UP000242699">
    <property type="component" value="Unassembled WGS sequence"/>
</dbReference>
<keyword evidence="2" id="KW-0812">Transmembrane</keyword>
<accession>A0A2T2X9K8</accession>